<comment type="caution">
    <text evidence="1">The sequence shown here is derived from an EMBL/GenBank/DDBJ whole genome shotgun (WGS) entry which is preliminary data.</text>
</comment>
<organism evidence="1 2">
    <name type="scientific">Russula earlei</name>
    <dbReference type="NCBI Taxonomy" id="71964"/>
    <lineage>
        <taxon>Eukaryota</taxon>
        <taxon>Fungi</taxon>
        <taxon>Dikarya</taxon>
        <taxon>Basidiomycota</taxon>
        <taxon>Agaricomycotina</taxon>
        <taxon>Agaricomycetes</taxon>
        <taxon>Russulales</taxon>
        <taxon>Russulaceae</taxon>
        <taxon>Russula</taxon>
    </lineage>
</organism>
<reference evidence="1" key="1">
    <citation type="submission" date="2021-03" db="EMBL/GenBank/DDBJ databases">
        <title>Evolutionary priming and transition to the ectomycorrhizal habit in an iconic lineage of mushroom-forming fungi: is preadaptation a requirement?</title>
        <authorList>
            <consortium name="DOE Joint Genome Institute"/>
            <person name="Looney B.P."/>
            <person name="Miyauchi S."/>
            <person name="Morin E."/>
            <person name="Drula E."/>
            <person name="Courty P.E."/>
            <person name="Chicoki N."/>
            <person name="Fauchery L."/>
            <person name="Kohler A."/>
            <person name="Kuo A."/>
            <person name="LaButti K."/>
            <person name="Pangilinan J."/>
            <person name="Lipzen A."/>
            <person name="Riley R."/>
            <person name="Andreopoulos W."/>
            <person name="He G."/>
            <person name="Johnson J."/>
            <person name="Barry K.W."/>
            <person name="Grigoriev I.V."/>
            <person name="Nagy L."/>
            <person name="Hibbett D."/>
            <person name="Henrissat B."/>
            <person name="Matheny P.B."/>
            <person name="Labbe J."/>
            <person name="Martin A.F."/>
        </authorList>
    </citation>
    <scope>NUCLEOTIDE SEQUENCE</scope>
    <source>
        <strain evidence="1">BPL698</strain>
    </source>
</reference>
<dbReference type="Proteomes" id="UP001207468">
    <property type="component" value="Unassembled WGS sequence"/>
</dbReference>
<name>A0ACC0UGR2_9AGAM</name>
<sequence>MPDSRVKLVDIPALTLYNDEPTLSRRGQPIPQLICKGKPCSLFKPDVIRCINLGGEGTNVDWKCETDLPESLRLGRVQVSCEGWSGPGDSYVLKGSCSLEYRLQEVPDVFKPSTNYIKPPVLLSTSGILFLCLCIGVLAYFLYKFLLPCHEGGRGTTRPWTLRPSPSTGSGWFPGSHDDYRRPPPPYSKFPDNTTGSPGGATSQARNIQDRLGFWSGAALGGLGTYVLTRQRNPEPQPRRYDWENERYVPRRDPDDQAPRASAAFSGQQSRGNSREGSSSNLGPMRRSTGFGGSTVR</sequence>
<proteinExistence type="predicted"/>
<evidence type="ECO:0000313" key="1">
    <source>
        <dbReference type="EMBL" id="KAI9510743.1"/>
    </source>
</evidence>
<evidence type="ECO:0000313" key="2">
    <source>
        <dbReference type="Proteomes" id="UP001207468"/>
    </source>
</evidence>
<keyword evidence="2" id="KW-1185">Reference proteome</keyword>
<protein>
    <submittedName>
        <fullName evidence="1">Uncharacterized protein</fullName>
    </submittedName>
</protein>
<gene>
    <name evidence="1" type="ORF">F5148DRAFT_1176969</name>
</gene>
<dbReference type="EMBL" id="JAGFNK010000035">
    <property type="protein sequence ID" value="KAI9510743.1"/>
    <property type="molecule type" value="Genomic_DNA"/>
</dbReference>
<accession>A0ACC0UGR2</accession>